<comment type="caution">
    <text evidence="1">The sequence shown here is derived from an EMBL/GenBank/DDBJ whole genome shotgun (WGS) entry which is preliminary data.</text>
</comment>
<dbReference type="AlphaFoldDB" id="A0AAE0XM45"/>
<evidence type="ECO:0000313" key="2">
    <source>
        <dbReference type="Proteomes" id="UP001283361"/>
    </source>
</evidence>
<accession>A0AAE0XM45</accession>
<gene>
    <name evidence="1" type="ORF">RRG08_000827</name>
</gene>
<dbReference type="Proteomes" id="UP001283361">
    <property type="component" value="Unassembled WGS sequence"/>
</dbReference>
<name>A0AAE0XM45_9GAST</name>
<organism evidence="1 2">
    <name type="scientific">Elysia crispata</name>
    <name type="common">lettuce slug</name>
    <dbReference type="NCBI Taxonomy" id="231223"/>
    <lineage>
        <taxon>Eukaryota</taxon>
        <taxon>Metazoa</taxon>
        <taxon>Spiralia</taxon>
        <taxon>Lophotrochozoa</taxon>
        <taxon>Mollusca</taxon>
        <taxon>Gastropoda</taxon>
        <taxon>Heterobranchia</taxon>
        <taxon>Euthyneura</taxon>
        <taxon>Panpulmonata</taxon>
        <taxon>Sacoglossa</taxon>
        <taxon>Placobranchoidea</taxon>
        <taxon>Plakobranchidae</taxon>
        <taxon>Elysia</taxon>
    </lineage>
</organism>
<dbReference type="EMBL" id="JAWDGP010008063">
    <property type="protein sequence ID" value="KAK3695972.1"/>
    <property type="molecule type" value="Genomic_DNA"/>
</dbReference>
<proteinExistence type="predicted"/>
<reference evidence="1" key="1">
    <citation type="journal article" date="2023" name="G3 (Bethesda)">
        <title>A reference genome for the long-term kleptoplast-retaining sea slug Elysia crispata morphotype clarki.</title>
        <authorList>
            <person name="Eastman K.E."/>
            <person name="Pendleton A.L."/>
            <person name="Shaikh M.A."/>
            <person name="Suttiyut T."/>
            <person name="Ogas R."/>
            <person name="Tomko P."/>
            <person name="Gavelis G."/>
            <person name="Widhalm J.R."/>
            <person name="Wisecaver J.H."/>
        </authorList>
    </citation>
    <scope>NUCLEOTIDE SEQUENCE</scope>
    <source>
        <strain evidence="1">ECLA1</strain>
    </source>
</reference>
<protein>
    <submittedName>
        <fullName evidence="1">Uncharacterized protein</fullName>
    </submittedName>
</protein>
<keyword evidence="2" id="KW-1185">Reference proteome</keyword>
<sequence>MCSTFSCCSCVGSKIITILKGVRLLGRTNRSTSSCAPEVSEARRVKQWGKIVNMNSNPGRGVIFLHPGAVFIDFWYRQEAINHLVTLRPNYVII</sequence>
<evidence type="ECO:0000313" key="1">
    <source>
        <dbReference type="EMBL" id="KAK3695972.1"/>
    </source>
</evidence>